<keyword evidence="7" id="KW-0694">RNA-binding</keyword>
<evidence type="ECO:0000256" key="1">
    <source>
        <dbReference type="ARBA" id="ARBA00010632"/>
    </source>
</evidence>
<dbReference type="GO" id="GO:0008033">
    <property type="term" value="P:tRNA processing"/>
    <property type="evidence" value="ECO:0007669"/>
    <property type="project" value="UniProtKB-KW"/>
</dbReference>
<dbReference type="GO" id="GO:1990259">
    <property type="term" value="F:histone H2AQ104 methyltransferase activity"/>
    <property type="evidence" value="ECO:0007669"/>
    <property type="project" value="TreeGrafter"/>
</dbReference>
<dbReference type="PRINTS" id="PR00052">
    <property type="entry name" value="FIBRILLARIN"/>
</dbReference>
<dbReference type="PANTHER" id="PTHR10335:SF17">
    <property type="entry name" value="FIBRILLARIN"/>
    <property type="match status" value="1"/>
</dbReference>
<evidence type="ECO:0000256" key="2">
    <source>
        <dbReference type="ARBA" id="ARBA00015190"/>
    </source>
</evidence>
<proteinExistence type="inferred from homology"/>
<dbReference type="Proteomes" id="UP000320766">
    <property type="component" value="Unassembled WGS sequence"/>
</dbReference>
<evidence type="ECO:0000313" key="8">
    <source>
        <dbReference type="EMBL" id="RZN67711.1"/>
    </source>
</evidence>
<name>A0A520KVC2_9EURY</name>
<dbReference type="GO" id="GO:0003723">
    <property type="term" value="F:RNA binding"/>
    <property type="evidence" value="ECO:0007669"/>
    <property type="project" value="UniProtKB-KW"/>
</dbReference>
<keyword evidence="6" id="KW-0819">tRNA processing</keyword>
<dbReference type="PANTHER" id="PTHR10335">
    <property type="entry name" value="RRNA 2-O-METHYLTRANSFERASE FIBRILLARIN"/>
    <property type="match status" value="1"/>
</dbReference>
<keyword evidence="4 8" id="KW-0489">Methyltransferase</keyword>
<evidence type="ECO:0000313" key="9">
    <source>
        <dbReference type="Proteomes" id="UP000320766"/>
    </source>
</evidence>
<dbReference type="InterPro" id="IPR029063">
    <property type="entry name" value="SAM-dependent_MTases_sf"/>
</dbReference>
<evidence type="ECO:0000256" key="3">
    <source>
        <dbReference type="ARBA" id="ARBA00022552"/>
    </source>
</evidence>
<dbReference type="NCBIfam" id="NF003276">
    <property type="entry name" value="PRK04266.1-2"/>
    <property type="match status" value="1"/>
</dbReference>
<comment type="similarity">
    <text evidence="1">Belongs to the methyltransferase superfamily. Fibrillarin family.</text>
</comment>
<keyword evidence="5 8" id="KW-0808">Transferase</keyword>
<dbReference type="AlphaFoldDB" id="A0A520KVC2"/>
<dbReference type="SUPFAM" id="SSF53335">
    <property type="entry name" value="S-adenosyl-L-methionine-dependent methyltransferases"/>
    <property type="match status" value="1"/>
</dbReference>
<keyword evidence="3" id="KW-0698">rRNA processing</keyword>
<sequence>MRWNPQTSKFAAFLIKKDIDLRSNTKMLYLGAASGSTASHLSKILADGVIYAVEFSWKPMRKLVELSKGEKNIIPLFFDANRPEEYTPYVEMVDFIYQDIAQKNQVEIANKNAEIFLARGGVLLLMLKTRSIDAVEETKKIASAEIKRLDEKFNIIDVLKLDPFYKDHVAILANYDHP</sequence>
<dbReference type="EMBL" id="RXIL01000132">
    <property type="protein sequence ID" value="RZN67711.1"/>
    <property type="molecule type" value="Genomic_DNA"/>
</dbReference>
<comment type="caution">
    <text evidence="8">The sequence shown here is derived from an EMBL/GenBank/DDBJ whole genome shotgun (WGS) entry which is preliminary data.</text>
</comment>
<dbReference type="GO" id="GO:0008649">
    <property type="term" value="F:rRNA methyltransferase activity"/>
    <property type="evidence" value="ECO:0007669"/>
    <property type="project" value="TreeGrafter"/>
</dbReference>
<accession>A0A520KVC2</accession>
<dbReference type="InterPro" id="IPR000692">
    <property type="entry name" value="Fibrillarin"/>
</dbReference>
<protein>
    <recommendedName>
        <fullName evidence="2">rRNA 2'-O-methyltransferase fibrillarin</fullName>
    </recommendedName>
</protein>
<dbReference type="SMART" id="SM01206">
    <property type="entry name" value="Fibrillarin"/>
    <property type="match status" value="1"/>
</dbReference>
<dbReference type="Pfam" id="PF01269">
    <property type="entry name" value="Fibrillarin"/>
    <property type="match status" value="1"/>
</dbReference>
<reference evidence="8 9" key="1">
    <citation type="journal article" date="2019" name="Nat. Microbiol.">
        <title>Wide diversity of methane and short-chain alkane metabolisms in uncultured archaea.</title>
        <authorList>
            <person name="Borrel G."/>
            <person name="Adam P.S."/>
            <person name="McKay L.J."/>
            <person name="Chen L.X."/>
            <person name="Sierra-Garcia I.N."/>
            <person name="Sieber C.M."/>
            <person name="Letourneur Q."/>
            <person name="Ghozlane A."/>
            <person name="Andersen G.L."/>
            <person name="Li W.J."/>
            <person name="Hallam S.J."/>
            <person name="Muyzer G."/>
            <person name="de Oliveira V.M."/>
            <person name="Inskeep W.P."/>
            <person name="Banfield J.F."/>
            <person name="Gribaldo S."/>
        </authorList>
    </citation>
    <scope>NUCLEOTIDE SEQUENCE [LARGE SCALE GENOMIC DNA]</scope>
    <source>
        <strain evidence="8">NM1b</strain>
    </source>
</reference>
<evidence type="ECO:0000256" key="6">
    <source>
        <dbReference type="ARBA" id="ARBA00022694"/>
    </source>
</evidence>
<evidence type="ECO:0000256" key="7">
    <source>
        <dbReference type="ARBA" id="ARBA00022884"/>
    </source>
</evidence>
<dbReference type="GO" id="GO:0000494">
    <property type="term" value="P:box C/D sno(s)RNA 3'-end processing"/>
    <property type="evidence" value="ECO:0007669"/>
    <property type="project" value="TreeGrafter"/>
</dbReference>
<evidence type="ECO:0000256" key="5">
    <source>
        <dbReference type="ARBA" id="ARBA00022679"/>
    </source>
</evidence>
<organism evidence="8 9">
    <name type="scientific">Candidatus Methanolliviera hydrocarbonicum</name>
    <dbReference type="NCBI Taxonomy" id="2491085"/>
    <lineage>
        <taxon>Archaea</taxon>
        <taxon>Methanobacteriati</taxon>
        <taxon>Methanobacteriota</taxon>
        <taxon>Candidatus Methanoliparia</taxon>
        <taxon>Candidatus Methanoliparales</taxon>
        <taxon>Candidatus Methanollivieraceae</taxon>
        <taxon>Candidatus Methanolliviera</taxon>
    </lineage>
</organism>
<gene>
    <name evidence="8" type="ORF">EF807_07315</name>
</gene>
<evidence type="ECO:0000256" key="4">
    <source>
        <dbReference type="ARBA" id="ARBA00022603"/>
    </source>
</evidence>
<dbReference type="Gene3D" id="3.40.50.150">
    <property type="entry name" value="Vaccinia Virus protein VP39"/>
    <property type="match status" value="1"/>
</dbReference>